<name>A0A540WC74_9ACTN</name>
<organism evidence="2 3">
    <name type="scientific">Kitasatospora acidiphila</name>
    <dbReference type="NCBI Taxonomy" id="2567942"/>
    <lineage>
        <taxon>Bacteria</taxon>
        <taxon>Bacillati</taxon>
        <taxon>Actinomycetota</taxon>
        <taxon>Actinomycetes</taxon>
        <taxon>Kitasatosporales</taxon>
        <taxon>Streptomycetaceae</taxon>
        <taxon>Kitasatospora</taxon>
    </lineage>
</organism>
<gene>
    <name evidence="2" type="ORF">E6W39_36025</name>
</gene>
<proteinExistence type="predicted"/>
<keyword evidence="3" id="KW-1185">Reference proteome</keyword>
<dbReference type="Proteomes" id="UP000319103">
    <property type="component" value="Unassembled WGS sequence"/>
</dbReference>
<dbReference type="OrthoDB" id="3290158at2"/>
<dbReference type="InterPro" id="IPR024726">
    <property type="entry name" value="FhuF_C"/>
</dbReference>
<dbReference type="Pfam" id="PF11575">
    <property type="entry name" value="FhuF_C"/>
    <property type="match status" value="1"/>
</dbReference>
<dbReference type="GO" id="GO:0051537">
    <property type="term" value="F:2 iron, 2 sulfur cluster binding"/>
    <property type="evidence" value="ECO:0007669"/>
    <property type="project" value="InterPro"/>
</dbReference>
<feature type="domain" description="Ferric siderophore reductase C-terminal" evidence="1">
    <location>
        <begin position="207"/>
        <end position="226"/>
    </location>
</feature>
<dbReference type="RefSeq" id="WP_141637030.1">
    <property type="nucleotide sequence ID" value="NZ_VIGB01000003.1"/>
</dbReference>
<protein>
    <submittedName>
        <fullName evidence="2">Ferric iron reductase</fullName>
    </submittedName>
</protein>
<sequence>MTTDSAAVLRGVRALGPYFAVETGPVPPDGYRPLGALFATGPGAPLAVRIGEVAGKLRTAEPRVAASITHLGLAARFWSVTLGMLAVGGLVPEFDAERVHWRQPADGPLELWLPGSAAQPAGPAPAEDVHRAAVAGALAPLATAVQAVAPVADGLLAGNAASALVGTVRQMRRQLPAPDHRRVAAVAGELLAREPLLGTLRGDSLRRNSCCLYYRIPGGGLCGDCVFDRAPGSAVSPAAGVPGTSRPIR</sequence>
<accession>A0A540WC74</accession>
<reference evidence="2 3" key="1">
    <citation type="submission" date="2019-06" db="EMBL/GenBank/DDBJ databases">
        <title>Description of Kitasatospora acidophila sp. nov. isolated from pine grove soil, and reclassification of Streptomyces novaecaesareae to Kitasatospora novaeceasareae comb. nov.</title>
        <authorList>
            <person name="Kim M.J."/>
        </authorList>
    </citation>
    <scope>NUCLEOTIDE SEQUENCE [LARGE SCALE GENOMIC DNA]</scope>
    <source>
        <strain evidence="2 3">MMS16-CNU292</strain>
    </source>
</reference>
<evidence type="ECO:0000313" key="2">
    <source>
        <dbReference type="EMBL" id="TQF06616.1"/>
    </source>
</evidence>
<dbReference type="EMBL" id="VIGB01000003">
    <property type="protein sequence ID" value="TQF06616.1"/>
    <property type="molecule type" value="Genomic_DNA"/>
</dbReference>
<evidence type="ECO:0000259" key="1">
    <source>
        <dbReference type="Pfam" id="PF11575"/>
    </source>
</evidence>
<dbReference type="AlphaFoldDB" id="A0A540WC74"/>
<evidence type="ECO:0000313" key="3">
    <source>
        <dbReference type="Proteomes" id="UP000319103"/>
    </source>
</evidence>
<comment type="caution">
    <text evidence="2">The sequence shown here is derived from an EMBL/GenBank/DDBJ whole genome shotgun (WGS) entry which is preliminary data.</text>
</comment>